<reference evidence="1 2" key="1">
    <citation type="journal article" date="2019" name="Sci. Rep.">
        <title>Orb-weaving spider Araneus ventricosus genome elucidates the spidroin gene catalogue.</title>
        <authorList>
            <person name="Kono N."/>
            <person name="Nakamura H."/>
            <person name="Ohtoshi R."/>
            <person name="Moran D.A.P."/>
            <person name="Shinohara A."/>
            <person name="Yoshida Y."/>
            <person name="Fujiwara M."/>
            <person name="Mori M."/>
            <person name="Tomita M."/>
            <person name="Arakawa K."/>
        </authorList>
    </citation>
    <scope>NUCLEOTIDE SEQUENCE [LARGE SCALE GENOMIC DNA]</scope>
</reference>
<accession>A0A4Y2J1R3</accession>
<organism evidence="1 2">
    <name type="scientific">Araneus ventricosus</name>
    <name type="common">Orbweaver spider</name>
    <name type="synonym">Epeira ventricosa</name>
    <dbReference type="NCBI Taxonomy" id="182803"/>
    <lineage>
        <taxon>Eukaryota</taxon>
        <taxon>Metazoa</taxon>
        <taxon>Ecdysozoa</taxon>
        <taxon>Arthropoda</taxon>
        <taxon>Chelicerata</taxon>
        <taxon>Arachnida</taxon>
        <taxon>Araneae</taxon>
        <taxon>Araneomorphae</taxon>
        <taxon>Entelegynae</taxon>
        <taxon>Araneoidea</taxon>
        <taxon>Araneidae</taxon>
        <taxon>Araneus</taxon>
    </lineage>
</organism>
<name>A0A4Y2J1R3_ARAVE</name>
<dbReference type="EMBL" id="BGPR01003130">
    <property type="protein sequence ID" value="GBM84077.1"/>
    <property type="molecule type" value="Genomic_DNA"/>
</dbReference>
<protein>
    <submittedName>
        <fullName evidence="1">Uncharacterized protein</fullName>
    </submittedName>
</protein>
<dbReference type="Proteomes" id="UP000499080">
    <property type="component" value="Unassembled WGS sequence"/>
</dbReference>
<evidence type="ECO:0000313" key="2">
    <source>
        <dbReference type="Proteomes" id="UP000499080"/>
    </source>
</evidence>
<gene>
    <name evidence="1" type="ORF">AVEN_78332_1</name>
</gene>
<sequence length="153" mass="16879">MEHKGPRDKQLYDSQSSLSERCPVDFGGSRMGEEKSFYTACIPESLRGFLRFVVLRRVHATHILLYSDRMNMLTSPSRLTLNSLTSLPSIALPAYPQSPYQLQKPASNQAISLTLSLTVSIGTTLSDSLSPRAGPDILHGQGLYSLICHVTIQ</sequence>
<comment type="caution">
    <text evidence="1">The sequence shown here is derived from an EMBL/GenBank/DDBJ whole genome shotgun (WGS) entry which is preliminary data.</text>
</comment>
<dbReference type="AlphaFoldDB" id="A0A4Y2J1R3"/>
<evidence type="ECO:0000313" key="1">
    <source>
        <dbReference type="EMBL" id="GBM84077.1"/>
    </source>
</evidence>
<proteinExistence type="predicted"/>
<keyword evidence="2" id="KW-1185">Reference proteome</keyword>